<dbReference type="Proteomes" id="UP001328733">
    <property type="component" value="Unassembled WGS sequence"/>
</dbReference>
<comment type="caution">
    <text evidence="1">The sequence shown here is derived from an EMBL/GenBank/DDBJ whole genome shotgun (WGS) entry which is preliminary data.</text>
</comment>
<proteinExistence type="predicted"/>
<dbReference type="FunFam" id="3.40.390.10:FF:000012">
    <property type="entry name" value="Protein MtfA"/>
    <property type="match status" value="1"/>
</dbReference>
<protein>
    <submittedName>
        <fullName evidence="1">Zinc-dependent peptidase</fullName>
    </submittedName>
</protein>
<dbReference type="InterPro" id="IPR010384">
    <property type="entry name" value="MtfA_fam"/>
</dbReference>
<keyword evidence="2" id="KW-1185">Reference proteome</keyword>
<gene>
    <name evidence="1" type="ORF">V0288_21530</name>
</gene>
<name>A0AAW9R1G3_9CHRO</name>
<dbReference type="RefSeq" id="WP_332867203.1">
    <property type="nucleotide sequence ID" value="NZ_JBAFSM010000057.1"/>
</dbReference>
<dbReference type="GO" id="GO:0008237">
    <property type="term" value="F:metallopeptidase activity"/>
    <property type="evidence" value="ECO:0007669"/>
    <property type="project" value="InterPro"/>
</dbReference>
<reference evidence="1 2" key="1">
    <citation type="submission" date="2024-01" db="EMBL/GenBank/DDBJ databases">
        <title>Genomic insights into the taxonomy and metabolism of the cyanobacterium Pannus brasiliensis CCIBt3594.</title>
        <authorList>
            <person name="Machado M."/>
            <person name="Botero N.B."/>
            <person name="Andreote A.P.D."/>
            <person name="Feitosa A.M.T."/>
            <person name="Popin R."/>
            <person name="Sivonen K."/>
            <person name="Fiore M.F."/>
        </authorList>
    </citation>
    <scope>NUCLEOTIDE SEQUENCE [LARGE SCALE GENOMIC DNA]</scope>
    <source>
        <strain evidence="1 2">CCIBt3594</strain>
    </source>
</reference>
<sequence length="138" mass="16306">MVRLGESWTRDQLVLSWQQVQQDIHNWEDGHNVVLHEFAHQLDAEDGAVQGVPLLPKDIAPDRWAKIMTEEYERLCRESDRGMKTAIDPYGATNPAEFFAVVTETFFEKPRSLRAKHSDLYELFRQYYRLDPARRDNW</sequence>
<accession>A0AAW9R1G3</accession>
<dbReference type="CDD" id="cd20169">
    <property type="entry name" value="Peptidase_M90_mtfA"/>
    <property type="match status" value="1"/>
</dbReference>
<dbReference type="AlphaFoldDB" id="A0AAW9R1G3"/>
<dbReference type="GO" id="GO:0005829">
    <property type="term" value="C:cytosol"/>
    <property type="evidence" value="ECO:0007669"/>
    <property type="project" value="TreeGrafter"/>
</dbReference>
<dbReference type="EMBL" id="JBAFSM010000057">
    <property type="protein sequence ID" value="MEG3439724.1"/>
    <property type="molecule type" value="Genomic_DNA"/>
</dbReference>
<dbReference type="InterPro" id="IPR024079">
    <property type="entry name" value="MetalloPept_cat_dom_sf"/>
</dbReference>
<dbReference type="Gene3D" id="3.40.390.10">
    <property type="entry name" value="Collagenase (Catalytic Domain)"/>
    <property type="match status" value="1"/>
</dbReference>
<dbReference type="Pfam" id="PF06167">
    <property type="entry name" value="Peptidase_M90"/>
    <property type="match status" value="1"/>
</dbReference>
<dbReference type="PANTHER" id="PTHR30164">
    <property type="entry name" value="MTFA PEPTIDASE"/>
    <property type="match status" value="1"/>
</dbReference>
<organism evidence="1 2">
    <name type="scientific">Pannus brasiliensis CCIBt3594</name>
    <dbReference type="NCBI Taxonomy" id="1427578"/>
    <lineage>
        <taxon>Bacteria</taxon>
        <taxon>Bacillati</taxon>
        <taxon>Cyanobacteriota</taxon>
        <taxon>Cyanophyceae</taxon>
        <taxon>Oscillatoriophycideae</taxon>
        <taxon>Chroococcales</taxon>
        <taxon>Microcystaceae</taxon>
        <taxon>Pannus</taxon>
    </lineage>
</organism>
<dbReference type="PANTHER" id="PTHR30164:SF2">
    <property type="entry name" value="PROTEIN MTFA"/>
    <property type="match status" value="1"/>
</dbReference>
<dbReference type="SUPFAM" id="SSF55486">
    <property type="entry name" value="Metalloproteases ('zincins'), catalytic domain"/>
    <property type="match status" value="1"/>
</dbReference>
<evidence type="ECO:0000313" key="2">
    <source>
        <dbReference type="Proteomes" id="UP001328733"/>
    </source>
</evidence>
<dbReference type="GO" id="GO:0004177">
    <property type="term" value="F:aminopeptidase activity"/>
    <property type="evidence" value="ECO:0007669"/>
    <property type="project" value="TreeGrafter"/>
</dbReference>
<evidence type="ECO:0000313" key="1">
    <source>
        <dbReference type="EMBL" id="MEG3439724.1"/>
    </source>
</evidence>